<dbReference type="Pfam" id="PF12833">
    <property type="entry name" value="HTH_18"/>
    <property type="match status" value="1"/>
</dbReference>
<dbReference type="InterPro" id="IPR011990">
    <property type="entry name" value="TPR-like_helical_dom_sf"/>
</dbReference>
<evidence type="ECO:0000256" key="4">
    <source>
        <dbReference type="PROSITE-ProRule" id="PRU00339"/>
    </source>
</evidence>
<dbReference type="PROSITE" id="PS50005">
    <property type="entry name" value="TPR"/>
    <property type="match status" value="2"/>
</dbReference>
<feature type="repeat" description="TPR" evidence="4">
    <location>
        <begin position="268"/>
        <end position="301"/>
    </location>
</feature>
<feature type="repeat" description="TPR" evidence="4">
    <location>
        <begin position="128"/>
        <end position="161"/>
    </location>
</feature>
<dbReference type="EMBL" id="JAZGJU010000013">
    <property type="protein sequence ID" value="MEE6127371.1"/>
    <property type="molecule type" value="Genomic_DNA"/>
</dbReference>
<sequence>MAHKMLHWWMNKNKNGNTGTSMMKSLFFIFSILISCSYYSQTSEAKNAEELITKQYNSFNLKGTDPDISEVKKLIKQSEQLNFTEGTLRGLIMLQRLAIRKGDYKLADNYTEQAENIANARGYGYKLTAVYFNKANAYLKLKMYKEAKAMVDKAIAISQTNPDKIDRQLWASQKYSFLAGVSAEFNKHDSIVYYTRKSLATVEAIPTGNMTEHQKIIYYHFLIFQTMNMGISCTESLKPPRPDLAEAYFKKALSYSATHPQYFKRAGMEVYESVSNFYFEQKDYTKAVEYSKKVLELEKSNRKVEERLLALGRLKDAYGILKNDEEERKYLKLYTALKDSTDSVERKAIVNDARNQISKSKKETSAEYQKDRKNIFLISAGVIMVIIAGAWQYSLNGKRKYRKKYDQLISKLNSENAVQESETEKKETAYNYAIYSETEQKLLRKLQTFEASDKFLKPEISLNLLASQFKTNVTYLSKIINKSKNQNFNNYINSLRIHYITNKLYNEKKYREYKISYLAEECGYASTQVFVIAFKNEHGVTPSYFIKHLKNDSDIPERTGSEVADQAI</sequence>
<dbReference type="SMART" id="SM00342">
    <property type="entry name" value="HTH_ARAC"/>
    <property type="match status" value="1"/>
</dbReference>
<comment type="caution">
    <text evidence="7">The sequence shown here is derived from an EMBL/GenBank/DDBJ whole genome shotgun (WGS) entry which is preliminary data.</text>
</comment>
<dbReference type="SUPFAM" id="SSF46689">
    <property type="entry name" value="Homeodomain-like"/>
    <property type="match status" value="1"/>
</dbReference>
<evidence type="ECO:0000256" key="2">
    <source>
        <dbReference type="ARBA" id="ARBA00023125"/>
    </source>
</evidence>
<gene>
    <name evidence="7" type="ORF">V2E39_08210</name>
</gene>
<feature type="domain" description="HTH araC/xylS-type" evidence="6">
    <location>
        <begin position="440"/>
        <end position="548"/>
    </location>
</feature>
<protein>
    <submittedName>
        <fullName evidence="7">Helix-turn-helix domain-containing protein</fullName>
    </submittedName>
</protein>
<keyword evidence="5" id="KW-0472">Membrane</keyword>
<keyword evidence="5" id="KW-0812">Transmembrane</keyword>
<dbReference type="SMART" id="SM00028">
    <property type="entry name" value="TPR"/>
    <property type="match status" value="2"/>
</dbReference>
<dbReference type="Proteomes" id="UP001350005">
    <property type="component" value="Unassembled WGS sequence"/>
</dbReference>
<evidence type="ECO:0000256" key="5">
    <source>
        <dbReference type="SAM" id="Phobius"/>
    </source>
</evidence>
<proteinExistence type="predicted"/>
<evidence type="ECO:0000259" key="6">
    <source>
        <dbReference type="PROSITE" id="PS01124"/>
    </source>
</evidence>
<name>A0ABU7QXU5_9FLAO</name>
<evidence type="ECO:0000313" key="8">
    <source>
        <dbReference type="Proteomes" id="UP001350005"/>
    </source>
</evidence>
<reference evidence="7 8" key="1">
    <citation type="submission" date="2024-01" db="EMBL/GenBank/DDBJ databases">
        <title>Whole genome of Chryseobacterium arthrosphaerae NNCa 2741.</title>
        <authorList>
            <person name="Boriskina E.V."/>
            <person name="Gordinskaya N.A."/>
            <person name="Kropotov V.S."/>
            <person name="Alekseeva A.E."/>
            <person name="Makhova M.A."/>
            <person name="Kryazhev D.V."/>
            <person name="Shkurkina I.S."/>
        </authorList>
    </citation>
    <scope>NUCLEOTIDE SEQUENCE [LARGE SCALE GENOMIC DNA]</scope>
    <source>
        <strain evidence="7 8">NNCa 2741</strain>
    </source>
</reference>
<evidence type="ECO:0000313" key="7">
    <source>
        <dbReference type="EMBL" id="MEE6127371.1"/>
    </source>
</evidence>
<keyword evidence="2" id="KW-0238">DNA-binding</keyword>
<keyword evidence="5" id="KW-1133">Transmembrane helix</keyword>
<dbReference type="Gene3D" id="1.10.10.60">
    <property type="entry name" value="Homeodomain-like"/>
    <property type="match status" value="2"/>
</dbReference>
<keyword evidence="1" id="KW-0805">Transcription regulation</keyword>
<organism evidence="7 8">
    <name type="scientific">Chryseobacterium arthrosphaerae</name>
    <dbReference type="NCBI Taxonomy" id="651561"/>
    <lineage>
        <taxon>Bacteria</taxon>
        <taxon>Pseudomonadati</taxon>
        <taxon>Bacteroidota</taxon>
        <taxon>Flavobacteriia</taxon>
        <taxon>Flavobacteriales</taxon>
        <taxon>Weeksellaceae</taxon>
        <taxon>Chryseobacterium group</taxon>
        <taxon>Chryseobacterium</taxon>
    </lineage>
</organism>
<evidence type="ECO:0000256" key="1">
    <source>
        <dbReference type="ARBA" id="ARBA00023015"/>
    </source>
</evidence>
<dbReference type="PANTHER" id="PTHR43280:SF34">
    <property type="entry name" value="ARAC-FAMILY TRANSCRIPTIONAL REGULATOR"/>
    <property type="match status" value="1"/>
</dbReference>
<dbReference type="InterPro" id="IPR019734">
    <property type="entry name" value="TPR_rpt"/>
</dbReference>
<accession>A0ABU7QXU5</accession>
<keyword evidence="8" id="KW-1185">Reference proteome</keyword>
<dbReference type="RefSeq" id="WP_241311182.1">
    <property type="nucleotide sequence ID" value="NZ_JAKYXJ010000014.1"/>
</dbReference>
<keyword evidence="3" id="KW-0804">Transcription</keyword>
<keyword evidence="4" id="KW-0802">TPR repeat</keyword>
<evidence type="ECO:0000256" key="3">
    <source>
        <dbReference type="ARBA" id="ARBA00023163"/>
    </source>
</evidence>
<dbReference type="PANTHER" id="PTHR43280">
    <property type="entry name" value="ARAC-FAMILY TRANSCRIPTIONAL REGULATOR"/>
    <property type="match status" value="1"/>
</dbReference>
<dbReference type="SUPFAM" id="SSF48452">
    <property type="entry name" value="TPR-like"/>
    <property type="match status" value="1"/>
</dbReference>
<feature type="transmembrane region" description="Helical" evidence="5">
    <location>
        <begin position="375"/>
        <end position="395"/>
    </location>
</feature>
<dbReference type="Pfam" id="PF13181">
    <property type="entry name" value="TPR_8"/>
    <property type="match status" value="2"/>
</dbReference>
<dbReference type="PROSITE" id="PS01124">
    <property type="entry name" value="HTH_ARAC_FAMILY_2"/>
    <property type="match status" value="1"/>
</dbReference>
<dbReference type="InterPro" id="IPR018060">
    <property type="entry name" value="HTH_AraC"/>
</dbReference>
<dbReference type="InterPro" id="IPR009057">
    <property type="entry name" value="Homeodomain-like_sf"/>
</dbReference>
<dbReference type="Gene3D" id="1.25.40.10">
    <property type="entry name" value="Tetratricopeptide repeat domain"/>
    <property type="match status" value="2"/>
</dbReference>